<evidence type="ECO:0000313" key="2">
    <source>
        <dbReference type="Proteomes" id="UP000886520"/>
    </source>
</evidence>
<dbReference type="AlphaFoldDB" id="A0A9D4UK97"/>
<sequence>MEVSSTPRHLKHCSCSSVNLQAEGGLFYTRAYFDGECQASPLVYDLDRNLWAGLEVTPAAMFSLLGHEGRVGPVCVTPSQLCSSIQTFGEDSHFS</sequence>
<proteinExistence type="predicted"/>
<evidence type="ECO:0000313" key="1">
    <source>
        <dbReference type="EMBL" id="KAI5069074.1"/>
    </source>
</evidence>
<comment type="caution">
    <text evidence="1">The sequence shown here is derived from an EMBL/GenBank/DDBJ whole genome shotgun (WGS) entry which is preliminary data.</text>
</comment>
<reference evidence="1" key="1">
    <citation type="submission" date="2021-01" db="EMBL/GenBank/DDBJ databases">
        <title>Adiantum capillus-veneris genome.</title>
        <authorList>
            <person name="Fang Y."/>
            <person name="Liao Q."/>
        </authorList>
    </citation>
    <scope>NUCLEOTIDE SEQUENCE</scope>
    <source>
        <strain evidence="1">H3</strain>
        <tissue evidence="1">Leaf</tissue>
    </source>
</reference>
<dbReference type="EMBL" id="JABFUD020000015">
    <property type="protein sequence ID" value="KAI5069074.1"/>
    <property type="molecule type" value="Genomic_DNA"/>
</dbReference>
<dbReference type="Proteomes" id="UP000886520">
    <property type="component" value="Chromosome 15"/>
</dbReference>
<organism evidence="1 2">
    <name type="scientific">Adiantum capillus-veneris</name>
    <name type="common">Maidenhair fern</name>
    <dbReference type="NCBI Taxonomy" id="13818"/>
    <lineage>
        <taxon>Eukaryota</taxon>
        <taxon>Viridiplantae</taxon>
        <taxon>Streptophyta</taxon>
        <taxon>Embryophyta</taxon>
        <taxon>Tracheophyta</taxon>
        <taxon>Polypodiopsida</taxon>
        <taxon>Polypodiidae</taxon>
        <taxon>Polypodiales</taxon>
        <taxon>Pteridineae</taxon>
        <taxon>Pteridaceae</taxon>
        <taxon>Vittarioideae</taxon>
        <taxon>Adiantum</taxon>
    </lineage>
</organism>
<protein>
    <submittedName>
        <fullName evidence="1">Uncharacterized protein</fullName>
    </submittedName>
</protein>
<gene>
    <name evidence="1" type="ORF">GOP47_0015375</name>
</gene>
<keyword evidence="2" id="KW-1185">Reference proteome</keyword>
<accession>A0A9D4UK97</accession>
<name>A0A9D4UK97_ADICA</name>